<proteinExistence type="predicted"/>
<name>A0A0F9P801_9ZZZZ</name>
<evidence type="ECO:0000313" key="1">
    <source>
        <dbReference type="EMBL" id="KKM97140.1"/>
    </source>
</evidence>
<sequence length="102" mass="11347">MTDNRFDEALTTFVNGCQKTQDEHFAKHYPGSLAPKITTMTGNRYVRVVIGGRSVHCFVDMTTGDVLKAAGWKAPAKNPRGNIYSPLHGMEGMTVWGARYLR</sequence>
<comment type="caution">
    <text evidence="1">The sequence shown here is derived from an EMBL/GenBank/DDBJ whole genome shotgun (WGS) entry which is preliminary data.</text>
</comment>
<gene>
    <name evidence="1" type="ORF">LCGC14_1171090</name>
</gene>
<dbReference type="InterPro" id="IPR056134">
    <property type="entry name" value="DUF7717"/>
</dbReference>
<dbReference type="EMBL" id="LAZR01005785">
    <property type="protein sequence ID" value="KKM97140.1"/>
    <property type="molecule type" value="Genomic_DNA"/>
</dbReference>
<protein>
    <submittedName>
        <fullName evidence="1">Uncharacterized protein</fullName>
    </submittedName>
</protein>
<dbReference type="Pfam" id="PF24835">
    <property type="entry name" value="DUF7717"/>
    <property type="match status" value="1"/>
</dbReference>
<organism evidence="1">
    <name type="scientific">marine sediment metagenome</name>
    <dbReference type="NCBI Taxonomy" id="412755"/>
    <lineage>
        <taxon>unclassified sequences</taxon>
        <taxon>metagenomes</taxon>
        <taxon>ecological metagenomes</taxon>
    </lineage>
</organism>
<reference evidence="1" key="1">
    <citation type="journal article" date="2015" name="Nature">
        <title>Complex archaea that bridge the gap between prokaryotes and eukaryotes.</title>
        <authorList>
            <person name="Spang A."/>
            <person name="Saw J.H."/>
            <person name="Jorgensen S.L."/>
            <person name="Zaremba-Niedzwiedzka K."/>
            <person name="Martijn J."/>
            <person name="Lind A.E."/>
            <person name="van Eijk R."/>
            <person name="Schleper C."/>
            <person name="Guy L."/>
            <person name="Ettema T.J."/>
        </authorList>
    </citation>
    <scope>NUCLEOTIDE SEQUENCE</scope>
</reference>
<accession>A0A0F9P801</accession>
<dbReference type="AlphaFoldDB" id="A0A0F9P801"/>